<protein>
    <submittedName>
        <fullName evidence="1">Aldose 1-epimerase</fullName>
    </submittedName>
</protein>
<sequence length="298" mass="33104">MILASASLRARIAPVWGGGVLRLDALTPQGAVPLLRACEFEPGPAPSAPGPDPNTLACYPLVPWSNRISADGFEFDGRRIELPRNRDDEPWPIHGSGWQRPWRVAHADAGEAILVLDEDDASQAYRYRAEQHYRLREDRFEARLSVVNTGPAAMPFGLGLHPFFVRDADTRLRAPARQVWLNDGHTPLPTQLAAIPEPWRFVEERALPRDCIDHAFVGWPGEASVHWPRRRLRLDLAADAGNFVLFTPQDANFFCFEPVDHAIDAVHLPGGAAAHGMTVLAPGEGMQRRYRFTVHADG</sequence>
<proteinExistence type="predicted"/>
<dbReference type="InterPro" id="IPR011013">
    <property type="entry name" value="Gal_mutarotase_sf_dom"/>
</dbReference>
<dbReference type="RefSeq" id="WP_222837558.1">
    <property type="nucleotide sequence ID" value="NZ_CP011131.1"/>
</dbReference>
<dbReference type="InterPro" id="IPR008183">
    <property type="entry name" value="Aldose_1/G6P_1-epimerase"/>
</dbReference>
<dbReference type="Proteomes" id="UP000829194">
    <property type="component" value="Chromosome"/>
</dbReference>
<evidence type="ECO:0000313" key="1">
    <source>
        <dbReference type="EMBL" id="UNP29967.1"/>
    </source>
</evidence>
<dbReference type="Pfam" id="PF01263">
    <property type="entry name" value="Aldose_epim"/>
    <property type="match status" value="1"/>
</dbReference>
<gene>
    <name evidence="1" type="ORF">MOV92_01370</name>
</gene>
<organism evidence="1 2">
    <name type="scientific">Lysobacter gummosus</name>
    <dbReference type="NCBI Taxonomy" id="262324"/>
    <lineage>
        <taxon>Bacteria</taxon>
        <taxon>Pseudomonadati</taxon>
        <taxon>Pseudomonadota</taxon>
        <taxon>Gammaproteobacteria</taxon>
        <taxon>Lysobacterales</taxon>
        <taxon>Lysobacteraceae</taxon>
        <taxon>Lysobacter</taxon>
    </lineage>
</organism>
<accession>A0ABY3XEF9</accession>
<name>A0ABY3XEF9_9GAMM</name>
<dbReference type="Gene3D" id="2.70.98.10">
    <property type="match status" value="1"/>
</dbReference>
<dbReference type="CDD" id="cd09021">
    <property type="entry name" value="Aldose_epim_Ec_YphB"/>
    <property type="match status" value="1"/>
</dbReference>
<reference evidence="1 2" key="1">
    <citation type="submission" date="2022-03" db="EMBL/GenBank/DDBJ databases">
        <title>Complete genome sequence of Lysobacter capsici VKM B-2533 and Lysobacter gummosus 10.1.1, promising sources of lytic agents.</title>
        <authorList>
            <person name="Tarlachkov S.V."/>
            <person name="Kudryakova I.V."/>
            <person name="Afoshin A.S."/>
            <person name="Leontyevskaya E.A."/>
            <person name="Leontyevskaya N.V."/>
        </authorList>
    </citation>
    <scope>NUCLEOTIDE SEQUENCE [LARGE SCALE GENOMIC DNA]</scope>
    <source>
        <strain evidence="1 2">10.1.1</strain>
    </source>
</reference>
<keyword evidence="2" id="KW-1185">Reference proteome</keyword>
<evidence type="ECO:0000313" key="2">
    <source>
        <dbReference type="Proteomes" id="UP000829194"/>
    </source>
</evidence>
<dbReference type="EMBL" id="CP093547">
    <property type="protein sequence ID" value="UNP29967.1"/>
    <property type="molecule type" value="Genomic_DNA"/>
</dbReference>
<dbReference type="InterPro" id="IPR014718">
    <property type="entry name" value="GH-type_carb-bd"/>
</dbReference>
<dbReference type="SUPFAM" id="SSF74650">
    <property type="entry name" value="Galactose mutarotase-like"/>
    <property type="match status" value="1"/>
</dbReference>